<protein>
    <submittedName>
        <fullName evidence="2">DUF2878 domain-containing protein</fullName>
    </submittedName>
</protein>
<reference evidence="2 3" key="1">
    <citation type="submission" date="2024-09" db="EMBL/GenBank/DDBJ databases">
        <authorList>
            <person name="Sun Q."/>
            <person name="Mori K."/>
        </authorList>
    </citation>
    <scope>NUCLEOTIDE SEQUENCE [LARGE SCALE GENOMIC DNA]</scope>
    <source>
        <strain evidence="2 3">KCTC 23315</strain>
    </source>
</reference>
<keyword evidence="1" id="KW-1133">Transmembrane helix</keyword>
<feature type="transmembrane region" description="Helical" evidence="1">
    <location>
        <begin position="51"/>
        <end position="77"/>
    </location>
</feature>
<name>A0ABV6BEY8_9GAMM</name>
<dbReference type="Pfam" id="PF11086">
    <property type="entry name" value="DUF2878"/>
    <property type="match status" value="1"/>
</dbReference>
<feature type="transmembrane region" description="Helical" evidence="1">
    <location>
        <begin position="83"/>
        <end position="100"/>
    </location>
</feature>
<evidence type="ECO:0000313" key="2">
    <source>
        <dbReference type="EMBL" id="MFC0048598.1"/>
    </source>
</evidence>
<dbReference type="EMBL" id="JBHLXP010000001">
    <property type="protein sequence ID" value="MFC0048598.1"/>
    <property type="molecule type" value="Genomic_DNA"/>
</dbReference>
<keyword evidence="1" id="KW-0812">Transmembrane</keyword>
<organism evidence="2 3">
    <name type="scientific">Rheinheimera tilapiae</name>
    <dbReference type="NCBI Taxonomy" id="875043"/>
    <lineage>
        <taxon>Bacteria</taxon>
        <taxon>Pseudomonadati</taxon>
        <taxon>Pseudomonadota</taxon>
        <taxon>Gammaproteobacteria</taxon>
        <taxon>Chromatiales</taxon>
        <taxon>Chromatiaceae</taxon>
        <taxon>Rheinheimera</taxon>
    </lineage>
</organism>
<dbReference type="Proteomes" id="UP001589813">
    <property type="component" value="Unassembled WGS sequence"/>
</dbReference>
<proteinExistence type="predicted"/>
<feature type="transmembrane region" description="Helical" evidence="1">
    <location>
        <begin position="142"/>
        <end position="162"/>
    </location>
</feature>
<dbReference type="InterPro" id="IPR021306">
    <property type="entry name" value="DUF2878"/>
</dbReference>
<evidence type="ECO:0000313" key="3">
    <source>
        <dbReference type="Proteomes" id="UP001589813"/>
    </source>
</evidence>
<dbReference type="RefSeq" id="WP_377242930.1">
    <property type="nucleotide sequence ID" value="NZ_JBHLXP010000001.1"/>
</dbReference>
<keyword evidence="1" id="KW-0472">Membrane</keyword>
<comment type="caution">
    <text evidence="2">The sequence shown here is derived from an EMBL/GenBank/DDBJ whole genome shotgun (WGS) entry which is preliminary data.</text>
</comment>
<feature type="transmembrane region" description="Helical" evidence="1">
    <location>
        <begin position="12"/>
        <end position="39"/>
    </location>
</feature>
<gene>
    <name evidence="2" type="ORF">ACFFJP_09890</name>
</gene>
<sequence length="173" mass="18885">MKLPRYSVLYNVVLFQLLWFIAVLGANQYLFGVALLLSLHLIWCTNRRAELFLLLSAAAAGIVCDSIMAMAGVYVFASGTQTLPIPGWLIGLWLGFAATLRHSMAPLMKKPVLFTVLSIVAAPLSYLAAAKLGAVEFPLGQLTTAVVVGLYWAVLMPLLIALTRYSERLNQQS</sequence>
<accession>A0ABV6BEY8</accession>
<keyword evidence="3" id="KW-1185">Reference proteome</keyword>
<evidence type="ECO:0000256" key="1">
    <source>
        <dbReference type="SAM" id="Phobius"/>
    </source>
</evidence>
<feature type="transmembrane region" description="Helical" evidence="1">
    <location>
        <begin position="112"/>
        <end position="130"/>
    </location>
</feature>